<protein>
    <submittedName>
        <fullName evidence="4">PIN-like domain superfamily</fullName>
    </submittedName>
</protein>
<organism evidence="4 5">
    <name type="scientific">Arabidopsis thaliana x Arabidopsis arenosa</name>
    <dbReference type="NCBI Taxonomy" id="1240361"/>
    <lineage>
        <taxon>Eukaryota</taxon>
        <taxon>Viridiplantae</taxon>
        <taxon>Streptophyta</taxon>
        <taxon>Embryophyta</taxon>
        <taxon>Tracheophyta</taxon>
        <taxon>Spermatophyta</taxon>
        <taxon>Magnoliopsida</taxon>
        <taxon>eudicotyledons</taxon>
        <taxon>Gunneridae</taxon>
        <taxon>Pentapetalae</taxon>
        <taxon>rosids</taxon>
        <taxon>malvids</taxon>
        <taxon>Brassicales</taxon>
        <taxon>Brassicaceae</taxon>
        <taxon>Camelineae</taxon>
        <taxon>Arabidopsis</taxon>
    </lineage>
</organism>
<dbReference type="InterPro" id="IPR020045">
    <property type="entry name" value="DNA_polI_H3TH"/>
</dbReference>
<dbReference type="GO" id="GO:0017108">
    <property type="term" value="F:5'-flap endonuclease activity"/>
    <property type="evidence" value="ECO:0007669"/>
    <property type="project" value="InterPro"/>
</dbReference>
<sequence length="1143" mass="129146">MCSMAKGNVLASGVDYRRWLISLTREGMAYSMMGSIKSIQELVAASQIERHPSIFPYVLYWQSNLESIFLRWGLNLPPELTHEDPGMELSRDGGSTYDPSTGRDVSFVLFSGGLALLYSNDYPVEFVFASDRLIDIETIIDGNRVFITFVYGDPVVQYRELVWERLTQIGISRSEPWFMIGDFNEITGNHEKRGGRRSCGTAGHRVRRLIKARLDRAMANEEWHSIFSHTNVEYLKLWGSDHRPLLASTQNSPSRAFKQFFFDKRWLGKPGFKESVYEGWNFPSPEGEALVAKLKDAEWNCRIQGFQISRASPSTSHLLFADDSLFFCKADSTQGREIINILRTYGEASGQQLNTAKSSVMFGHDVDNTTRNTIKATSEFIEIGALPTYVMSCFLLPKAIRSKLSSVIANFWWRTNENSNGIHWIAWDQLCTPYSEGGLGFRTLEEFNLALLAKQLWRLIRFPNSLLSRVLRGCYFRYSDPLHIGSSNRPSYGWRSIMAAKPLLVSGLRRTIGSGMLTKVWEDPWIPTIPARAAKSLLDTKDPLLYVNDLIDQSTKLWKLDRLQALIDPADIPLILGIRPSRTYLSDGFSWSHTKSGNYSVKSGYWAARELSRPTCDPPFQGPGVSALQAQKANMKEAADPEPLARSVLLPSSAPRISECQIDASWHSEDTLSVHGWVLVDQDRILQLGLKSSRRNLSPLHTEIDSLLWAMDCLISLCITNGAFASDCSDLISILDNQEAWPTFAAEMASFRSLVCFFPSFSIRFLPRSLNTRADCLAKKARAQNSLFSHRLKTMITVGFVQPNSLFSFSTKSIDKPQTSRTKWVSSSSFSSTPSSSSSVETFHRTGNGQVLQKDVLCINNEEVRKKNKRVFFLDVSPLCYEGNKPSSQAFGHWISLFFSQVSLTDPVIAVIDGEEGNQRRRELLPSYKAHRKSPNPGRYSKRPHQFVDEVLRKCNVPVVRIEGHEADDVVATLMEQAVQRGYRAVIASPDKDFKQLISENVQIVIPLADLRRWSFYTLKHYHAQYNCDPQSDLSFRCIMGDEVDGVPGIQHVVPAFGRKTAMKLVRKHGSLESLLSAAAVRTVGRPYAQEALTKYADYLRRNYQVLALKRDVRVEIQDEWLVERDPSNDAQVLSSFFSTLHG</sequence>
<dbReference type="CDD" id="cd09859">
    <property type="entry name" value="PIN_53EXO"/>
    <property type="match status" value="1"/>
</dbReference>
<reference evidence="4 5" key="1">
    <citation type="submission" date="2020-12" db="EMBL/GenBank/DDBJ databases">
        <title>Concerted genomic and epigenomic changes stabilize Arabidopsis allopolyploids.</title>
        <authorList>
            <person name="Chen Z."/>
        </authorList>
    </citation>
    <scope>NUCLEOTIDE SEQUENCE [LARGE SCALE GENOMIC DNA]</scope>
    <source>
        <strain evidence="4">Allo738</strain>
        <tissue evidence="4">Leaf</tissue>
    </source>
</reference>
<keyword evidence="2" id="KW-0378">Hydrolase</keyword>
<evidence type="ECO:0000256" key="1">
    <source>
        <dbReference type="ARBA" id="ARBA00022722"/>
    </source>
</evidence>
<dbReference type="Pfam" id="PF01367">
    <property type="entry name" value="5_3_exonuc"/>
    <property type="match status" value="1"/>
</dbReference>
<dbReference type="Pfam" id="PF02739">
    <property type="entry name" value="5_3_exonuc_N"/>
    <property type="match status" value="1"/>
</dbReference>
<dbReference type="InterPro" id="IPR020046">
    <property type="entry name" value="5-3_exonucl_a-hlix_arch_N"/>
</dbReference>
<dbReference type="Pfam" id="PF13456">
    <property type="entry name" value="RVT_3"/>
    <property type="match status" value="1"/>
</dbReference>
<dbReference type="InterPro" id="IPR002421">
    <property type="entry name" value="5-3_exonuclease"/>
</dbReference>
<dbReference type="AlphaFoldDB" id="A0A8T2CF63"/>
<evidence type="ECO:0000256" key="2">
    <source>
        <dbReference type="ARBA" id="ARBA00022801"/>
    </source>
</evidence>
<dbReference type="PANTHER" id="PTHR42646:SF4">
    <property type="entry name" value="5'-3' EXONUCLEASE FAMILY PROTEIN"/>
    <property type="match status" value="1"/>
</dbReference>
<dbReference type="InterPro" id="IPR038969">
    <property type="entry name" value="FEN"/>
</dbReference>
<dbReference type="FunFam" id="3.40.50.1010:FF:000027">
    <property type="entry name" value="5'-3' exonuclease family protein"/>
    <property type="match status" value="1"/>
</dbReference>
<dbReference type="InterPro" id="IPR002156">
    <property type="entry name" value="RNaseH_domain"/>
</dbReference>
<dbReference type="GO" id="GO:0003677">
    <property type="term" value="F:DNA binding"/>
    <property type="evidence" value="ECO:0007669"/>
    <property type="project" value="InterPro"/>
</dbReference>
<dbReference type="EMBL" id="JAEFBK010000006">
    <property type="protein sequence ID" value="KAG7593881.1"/>
    <property type="molecule type" value="Genomic_DNA"/>
</dbReference>
<dbReference type="InterPro" id="IPR044730">
    <property type="entry name" value="RNase_H-like_dom_plant"/>
</dbReference>
<dbReference type="InterPro" id="IPR005135">
    <property type="entry name" value="Endo/exonuclease/phosphatase"/>
</dbReference>
<dbReference type="Proteomes" id="UP000694240">
    <property type="component" value="Chromosome 6"/>
</dbReference>
<evidence type="ECO:0000313" key="4">
    <source>
        <dbReference type="EMBL" id="KAG7593881.1"/>
    </source>
</evidence>
<dbReference type="GO" id="GO:0008409">
    <property type="term" value="F:5'-3' exonuclease activity"/>
    <property type="evidence" value="ECO:0007669"/>
    <property type="project" value="InterPro"/>
</dbReference>
<name>A0A8T2CF63_9BRAS</name>
<dbReference type="Pfam" id="PF03372">
    <property type="entry name" value="Exo_endo_phos"/>
    <property type="match status" value="1"/>
</dbReference>
<feature type="domain" description="5'-3' exonuclease" evidence="3">
    <location>
        <begin position="866"/>
        <end position="1125"/>
    </location>
</feature>
<dbReference type="PANTHER" id="PTHR42646">
    <property type="entry name" value="FLAP ENDONUCLEASE XNI"/>
    <property type="match status" value="1"/>
</dbReference>
<comment type="caution">
    <text evidence="4">The sequence shown here is derived from an EMBL/GenBank/DDBJ whole genome shotgun (WGS) entry which is preliminary data.</text>
</comment>
<proteinExistence type="predicted"/>
<dbReference type="SMART" id="SM00475">
    <property type="entry name" value="53EXOc"/>
    <property type="match status" value="1"/>
</dbReference>
<keyword evidence="5" id="KW-1185">Reference proteome</keyword>
<keyword evidence="1" id="KW-0540">Nuclease</keyword>
<accession>A0A8T2CF63</accession>
<evidence type="ECO:0000259" key="3">
    <source>
        <dbReference type="SMART" id="SM00475"/>
    </source>
</evidence>
<evidence type="ECO:0000313" key="5">
    <source>
        <dbReference type="Proteomes" id="UP000694240"/>
    </source>
</evidence>
<dbReference type="GO" id="GO:0033567">
    <property type="term" value="P:DNA replication, Okazaki fragment processing"/>
    <property type="evidence" value="ECO:0007669"/>
    <property type="project" value="InterPro"/>
</dbReference>
<dbReference type="CDD" id="cd06222">
    <property type="entry name" value="RNase_H_like"/>
    <property type="match status" value="1"/>
</dbReference>
<dbReference type="FunFam" id="1.10.150.20:FF:000042">
    <property type="entry name" value="5'-3' exonuclease family protein"/>
    <property type="match status" value="1"/>
</dbReference>
<gene>
    <name evidence="4" type="ORF">ISN45_Aa01g026690</name>
</gene>
<dbReference type="GO" id="GO:0004523">
    <property type="term" value="F:RNA-DNA hybrid ribonuclease activity"/>
    <property type="evidence" value="ECO:0007669"/>
    <property type="project" value="InterPro"/>
</dbReference>